<dbReference type="GO" id="GO:0000166">
    <property type="term" value="F:nucleotide binding"/>
    <property type="evidence" value="ECO:0007669"/>
    <property type="project" value="UniProtKB-KW"/>
</dbReference>
<dbReference type="InterPro" id="IPR008201">
    <property type="entry name" value="HepT-like"/>
</dbReference>
<accession>A0A1G2B8Z0</accession>
<keyword evidence="1" id="KW-0597">Phosphoprotein</keyword>
<keyword evidence="5" id="KW-0378">Hydrolase</keyword>
<dbReference type="GO" id="GO:0110001">
    <property type="term" value="C:toxin-antitoxin complex"/>
    <property type="evidence" value="ECO:0007669"/>
    <property type="project" value="InterPro"/>
</dbReference>
<evidence type="ECO:0000313" key="7">
    <source>
        <dbReference type="Proteomes" id="UP000176420"/>
    </source>
</evidence>
<evidence type="ECO:0000313" key="6">
    <source>
        <dbReference type="EMBL" id="OGY85688.1"/>
    </source>
</evidence>
<protein>
    <recommendedName>
        <fullName evidence="8">DUF86 domain-containing protein</fullName>
    </recommendedName>
</protein>
<reference evidence="6 7" key="1">
    <citation type="journal article" date="2016" name="Nat. Commun.">
        <title>Thousands of microbial genomes shed light on interconnected biogeochemical processes in an aquifer system.</title>
        <authorList>
            <person name="Anantharaman K."/>
            <person name="Brown C.T."/>
            <person name="Hug L.A."/>
            <person name="Sharon I."/>
            <person name="Castelle C.J."/>
            <person name="Probst A.J."/>
            <person name="Thomas B.C."/>
            <person name="Singh A."/>
            <person name="Wilkins M.J."/>
            <person name="Karaoz U."/>
            <person name="Brodie E.L."/>
            <person name="Williams K.H."/>
            <person name="Hubbard S.S."/>
            <person name="Banfield J.F."/>
        </authorList>
    </citation>
    <scope>NUCLEOTIDE SEQUENCE [LARGE SCALE GENOMIC DNA]</scope>
</reference>
<dbReference type="PANTHER" id="PTHR34139:SF1">
    <property type="entry name" value="RNASE MJ1380-RELATED"/>
    <property type="match status" value="1"/>
</dbReference>
<proteinExistence type="predicted"/>
<comment type="caution">
    <text evidence="6">The sequence shown here is derived from an EMBL/GenBank/DDBJ whole genome shotgun (WGS) entry which is preliminary data.</text>
</comment>
<sequence>MRNTEIIGEAARNIPPELQKQYAEVPWSQIIGMRNIVIHAYFGIDKLIIWTVATQDLPKLRPTIELMLKTSKNDLVKFENLTKQGRKIARQQNIKKTDI</sequence>
<keyword evidence="3" id="KW-0540">Nuclease</keyword>
<keyword evidence="4" id="KW-0547">Nucleotide-binding</keyword>
<dbReference type="AlphaFoldDB" id="A0A1G2B8Z0"/>
<dbReference type="GO" id="GO:0004540">
    <property type="term" value="F:RNA nuclease activity"/>
    <property type="evidence" value="ECO:0007669"/>
    <property type="project" value="InterPro"/>
</dbReference>
<evidence type="ECO:0000256" key="2">
    <source>
        <dbReference type="ARBA" id="ARBA00022649"/>
    </source>
</evidence>
<evidence type="ECO:0000256" key="5">
    <source>
        <dbReference type="ARBA" id="ARBA00022801"/>
    </source>
</evidence>
<dbReference type="EMBL" id="MHKI01000029">
    <property type="protein sequence ID" value="OGY85688.1"/>
    <property type="molecule type" value="Genomic_DNA"/>
</dbReference>
<dbReference type="Pfam" id="PF01934">
    <property type="entry name" value="HepT-like"/>
    <property type="match status" value="1"/>
</dbReference>
<dbReference type="InterPro" id="IPR051813">
    <property type="entry name" value="HepT_RNase_toxin"/>
</dbReference>
<gene>
    <name evidence="6" type="ORF">A2319_05295</name>
</gene>
<evidence type="ECO:0000256" key="4">
    <source>
        <dbReference type="ARBA" id="ARBA00022741"/>
    </source>
</evidence>
<keyword evidence="2" id="KW-1277">Toxin-antitoxin system</keyword>
<evidence type="ECO:0008006" key="8">
    <source>
        <dbReference type="Google" id="ProtNLM"/>
    </source>
</evidence>
<evidence type="ECO:0000256" key="1">
    <source>
        <dbReference type="ARBA" id="ARBA00022553"/>
    </source>
</evidence>
<organism evidence="6 7">
    <name type="scientific">Candidatus Kerfeldbacteria bacterium RIFOXYB2_FULL_38_14</name>
    <dbReference type="NCBI Taxonomy" id="1798547"/>
    <lineage>
        <taxon>Bacteria</taxon>
        <taxon>Candidatus Kerfeldiibacteriota</taxon>
    </lineage>
</organism>
<evidence type="ECO:0000256" key="3">
    <source>
        <dbReference type="ARBA" id="ARBA00022722"/>
    </source>
</evidence>
<dbReference type="GO" id="GO:0016787">
    <property type="term" value="F:hydrolase activity"/>
    <property type="evidence" value="ECO:0007669"/>
    <property type="project" value="UniProtKB-KW"/>
</dbReference>
<dbReference type="Proteomes" id="UP000176420">
    <property type="component" value="Unassembled WGS sequence"/>
</dbReference>
<name>A0A1G2B8Z0_9BACT</name>
<dbReference type="PANTHER" id="PTHR34139">
    <property type="entry name" value="UPF0331 PROTEIN MJ0127"/>
    <property type="match status" value="1"/>
</dbReference>